<dbReference type="PANTHER" id="PTHR31302">
    <property type="entry name" value="TRANSMEMBRANE PROTEIN WITH METALLOPHOSPHOESTERASE DOMAIN-RELATED"/>
    <property type="match status" value="1"/>
</dbReference>
<protein>
    <submittedName>
        <fullName evidence="2">Metallophosphoesterase</fullName>
    </submittedName>
</protein>
<evidence type="ECO:0000259" key="1">
    <source>
        <dbReference type="Pfam" id="PF00149"/>
    </source>
</evidence>
<feature type="domain" description="Calcineurin-like phosphoesterase" evidence="1">
    <location>
        <begin position="46"/>
        <end position="225"/>
    </location>
</feature>
<reference evidence="2 4" key="1">
    <citation type="submission" date="2020-12" db="EMBL/GenBank/DDBJ databases">
        <title>FDA dAtabase for Regulatory Grade micrObial Sequences (FDA-ARGOS): Supporting development and validation of Infectious Disease Dx tests.</title>
        <authorList>
            <person name="Sproer C."/>
            <person name="Gronow S."/>
            <person name="Severitt S."/>
            <person name="Schroder I."/>
            <person name="Tallon L."/>
            <person name="Sadzewicz L."/>
            <person name="Zhao X."/>
            <person name="Boylan J."/>
            <person name="Ott S."/>
            <person name="Bowen H."/>
            <person name="Vavikolanu K."/>
            <person name="Mehta A."/>
            <person name="Aluvathingal J."/>
            <person name="Nadendla S."/>
            <person name="Lowell S."/>
            <person name="Myers T."/>
            <person name="Yan Y."/>
            <person name="Sichtig H."/>
        </authorList>
    </citation>
    <scope>NUCLEOTIDE SEQUENCE [LARGE SCALE GENOMIC DNA]</scope>
    <source>
        <strain evidence="2 4">FDAARGOS_1053</strain>
        <strain evidence="3">FDAARGOS_1191</strain>
    </source>
</reference>
<dbReference type="Gene3D" id="3.60.21.10">
    <property type="match status" value="1"/>
</dbReference>
<dbReference type="Proteomes" id="UP000596145">
    <property type="component" value="Chromosome"/>
</dbReference>
<sequence length="286" mass="30901">MKKLLPAALATAGAASVAGGALLAWGYSELTNFQLREVSVPGPKCTILHISDLHMLPGQRKKIDFVNSLAELNPDLVINTGDNLSDPKGLPDAIQALTPLLQFPGAFCFGTNDYFGPRLVNPFGYLLGRKRKVSEKENDWRSLRSVLVEHGWHDVNNARAAFKLGGINVSIGGVDDPHHDLDEYPGPPHEGSELKLALLHAPEPRVLEQFAADGYQLALSGHTHGGQICLPGGKTIVTNCGIDRERAKGLHRFGDMYMHVSEGLGTAKFAPVRLWCPPAATLIHMG</sequence>
<dbReference type="Proteomes" id="UP000617681">
    <property type="component" value="Chromosome"/>
</dbReference>
<evidence type="ECO:0000313" key="3">
    <source>
        <dbReference type="EMBL" id="QRP70931.1"/>
    </source>
</evidence>
<evidence type="ECO:0000313" key="2">
    <source>
        <dbReference type="EMBL" id="QQB46600.1"/>
    </source>
</evidence>
<dbReference type="Pfam" id="PF00149">
    <property type="entry name" value="Metallophos"/>
    <property type="match status" value="1"/>
</dbReference>
<dbReference type="EMBL" id="CP066007">
    <property type="protein sequence ID" value="QQB46600.1"/>
    <property type="molecule type" value="Genomic_DNA"/>
</dbReference>
<dbReference type="GO" id="GO:0009245">
    <property type="term" value="P:lipid A biosynthetic process"/>
    <property type="evidence" value="ECO:0007669"/>
    <property type="project" value="TreeGrafter"/>
</dbReference>
<accession>A0A7T4EFT0</accession>
<evidence type="ECO:0000313" key="4">
    <source>
        <dbReference type="Proteomes" id="UP000596145"/>
    </source>
</evidence>
<dbReference type="PANTHER" id="PTHR31302:SF20">
    <property type="entry name" value="CONSERVED PROTEIN"/>
    <property type="match status" value="1"/>
</dbReference>
<dbReference type="InterPro" id="IPR051158">
    <property type="entry name" value="Metallophosphoesterase_sf"/>
</dbReference>
<dbReference type="EMBL" id="CP069534">
    <property type="protein sequence ID" value="QRP70931.1"/>
    <property type="molecule type" value="Genomic_DNA"/>
</dbReference>
<dbReference type="GO" id="GO:0016020">
    <property type="term" value="C:membrane"/>
    <property type="evidence" value="ECO:0007669"/>
    <property type="project" value="GOC"/>
</dbReference>
<dbReference type="InterPro" id="IPR004843">
    <property type="entry name" value="Calcineurin-like_PHP"/>
</dbReference>
<organism evidence="2 4">
    <name type="scientific">Corynebacterium glucuronolyticum</name>
    <dbReference type="NCBI Taxonomy" id="39791"/>
    <lineage>
        <taxon>Bacteria</taxon>
        <taxon>Bacillati</taxon>
        <taxon>Actinomycetota</taxon>
        <taxon>Actinomycetes</taxon>
        <taxon>Mycobacteriales</taxon>
        <taxon>Corynebacteriaceae</taxon>
        <taxon>Corynebacterium</taxon>
    </lineage>
</organism>
<gene>
    <name evidence="2" type="ORF">I6I10_01200</name>
    <name evidence="3" type="ORF">I6J21_01840</name>
</gene>
<dbReference type="GO" id="GO:0008758">
    <property type="term" value="F:UDP-2,3-diacylglucosamine hydrolase activity"/>
    <property type="evidence" value="ECO:0007669"/>
    <property type="project" value="TreeGrafter"/>
</dbReference>
<proteinExistence type="predicted"/>
<dbReference type="SUPFAM" id="SSF56300">
    <property type="entry name" value="Metallo-dependent phosphatases"/>
    <property type="match status" value="1"/>
</dbReference>
<dbReference type="InterPro" id="IPR029052">
    <property type="entry name" value="Metallo-depent_PP-like"/>
</dbReference>
<dbReference type="OrthoDB" id="9780884at2"/>
<dbReference type="AlphaFoldDB" id="A0A7T4EFT0"/>
<dbReference type="RefSeq" id="WP_005390862.1">
    <property type="nucleotide sequence ID" value="NZ_CP066007.1"/>
</dbReference>
<dbReference type="GeneID" id="92759076"/>
<name>A0A7T4EFT0_9CORY</name>